<sequence>QGGEELIFHKYISPTESIEQGAFTTIGIAYQSHYRNTALPAALAI</sequence>
<comment type="caution">
    <text evidence="1">The sequence shown here is derived from an EMBL/GenBank/DDBJ whole genome shotgun (WGS) entry which is preliminary data.</text>
</comment>
<reference evidence="1" key="1">
    <citation type="journal article" date="2014" name="Front. Microbiol.">
        <title>High frequency of phylogenetically diverse reductive dehalogenase-homologous genes in deep subseafloor sedimentary metagenomes.</title>
        <authorList>
            <person name="Kawai M."/>
            <person name="Futagami T."/>
            <person name="Toyoda A."/>
            <person name="Takaki Y."/>
            <person name="Nishi S."/>
            <person name="Hori S."/>
            <person name="Arai W."/>
            <person name="Tsubouchi T."/>
            <person name="Morono Y."/>
            <person name="Uchiyama I."/>
            <person name="Ito T."/>
            <person name="Fujiyama A."/>
            <person name="Inagaki F."/>
            <person name="Takami H."/>
        </authorList>
    </citation>
    <scope>NUCLEOTIDE SEQUENCE</scope>
    <source>
        <strain evidence="1">Expedition CK06-06</strain>
    </source>
</reference>
<proteinExistence type="predicted"/>
<feature type="non-terminal residue" evidence="1">
    <location>
        <position position="1"/>
    </location>
</feature>
<dbReference type="AlphaFoldDB" id="X1V2N7"/>
<name>X1V2N7_9ZZZZ</name>
<accession>X1V2N7</accession>
<evidence type="ECO:0000313" key="1">
    <source>
        <dbReference type="EMBL" id="GAJ24003.1"/>
    </source>
</evidence>
<dbReference type="EMBL" id="BARW01038650">
    <property type="protein sequence ID" value="GAJ24003.1"/>
    <property type="molecule type" value="Genomic_DNA"/>
</dbReference>
<protein>
    <submittedName>
        <fullName evidence="1">Uncharacterized protein</fullName>
    </submittedName>
</protein>
<organism evidence="1">
    <name type="scientific">marine sediment metagenome</name>
    <dbReference type="NCBI Taxonomy" id="412755"/>
    <lineage>
        <taxon>unclassified sequences</taxon>
        <taxon>metagenomes</taxon>
        <taxon>ecological metagenomes</taxon>
    </lineage>
</organism>
<gene>
    <name evidence="1" type="ORF">S12H4_59235</name>
</gene>